<proteinExistence type="predicted"/>
<feature type="domain" description="HD/PDEase" evidence="1">
    <location>
        <begin position="29"/>
        <end position="160"/>
    </location>
</feature>
<name>A0A1H7CU96_9FIRM</name>
<dbReference type="NCBIfam" id="TIGR00277">
    <property type="entry name" value="HDIG"/>
    <property type="match status" value="1"/>
</dbReference>
<protein>
    <submittedName>
        <fullName evidence="2">HDIG domain-containing protein</fullName>
    </submittedName>
</protein>
<dbReference type="CDD" id="cd00077">
    <property type="entry name" value="HDc"/>
    <property type="match status" value="1"/>
</dbReference>
<dbReference type="AlphaFoldDB" id="A0A1H7CU96"/>
<keyword evidence="3" id="KW-1185">Reference proteome</keyword>
<dbReference type="InterPro" id="IPR003607">
    <property type="entry name" value="HD/PDEase_dom"/>
</dbReference>
<dbReference type="Proteomes" id="UP000199662">
    <property type="component" value="Unassembled WGS sequence"/>
</dbReference>
<sequence length="247" mass="28977">METVLQTMHKWVQEYIRTFYSDDIEIQRAIVLKEEHTQQVTVLSRELAKHLKLSVHDQILAEMIGLFHDIGRFKQFTLYRTFNDALSENHALLGLKVIAELDFFQELSEADLSILHFAIANHNAKLITATDNSRQLLFAKIIRDADKLDIYRVLEPFLQPSDGTGCNEMFLQSFIHGRQCDYAQIKTYDDRKLVRLMWLYNIYFSWTMLKIVERGYVDKIIDCLPKTPLMEQGVKNLKAYIKAKLKE</sequence>
<evidence type="ECO:0000313" key="3">
    <source>
        <dbReference type="Proteomes" id="UP000199662"/>
    </source>
</evidence>
<evidence type="ECO:0000313" key="2">
    <source>
        <dbReference type="EMBL" id="SEJ93179.1"/>
    </source>
</evidence>
<organism evidence="2 3">
    <name type="scientific">Propionispira arboris</name>
    <dbReference type="NCBI Taxonomy" id="84035"/>
    <lineage>
        <taxon>Bacteria</taxon>
        <taxon>Bacillati</taxon>
        <taxon>Bacillota</taxon>
        <taxon>Negativicutes</taxon>
        <taxon>Selenomonadales</taxon>
        <taxon>Selenomonadaceae</taxon>
        <taxon>Propionispira</taxon>
    </lineage>
</organism>
<dbReference type="InterPro" id="IPR006675">
    <property type="entry name" value="HDIG_dom"/>
</dbReference>
<evidence type="ECO:0000259" key="1">
    <source>
        <dbReference type="SMART" id="SM00471"/>
    </source>
</evidence>
<dbReference type="SUPFAM" id="SSF109604">
    <property type="entry name" value="HD-domain/PDEase-like"/>
    <property type="match status" value="1"/>
</dbReference>
<reference evidence="2 3" key="1">
    <citation type="submission" date="2016-10" db="EMBL/GenBank/DDBJ databases">
        <authorList>
            <person name="de Groot N.N."/>
        </authorList>
    </citation>
    <scope>NUCLEOTIDE SEQUENCE [LARGE SCALE GENOMIC DNA]</scope>
    <source>
        <strain evidence="2 3">DSM 2179</strain>
    </source>
</reference>
<dbReference type="InterPro" id="IPR006674">
    <property type="entry name" value="HD_domain"/>
</dbReference>
<dbReference type="Gene3D" id="1.10.3210.10">
    <property type="entry name" value="Hypothetical protein af1432"/>
    <property type="match status" value="1"/>
</dbReference>
<dbReference type="Pfam" id="PF01966">
    <property type="entry name" value="HD"/>
    <property type="match status" value="1"/>
</dbReference>
<dbReference type="SMART" id="SM00471">
    <property type="entry name" value="HDc"/>
    <property type="match status" value="1"/>
</dbReference>
<accession>A0A1H7CU96</accession>
<dbReference type="STRING" id="84035.SAMN05660742_12550"/>
<dbReference type="RefSeq" id="WP_091835313.1">
    <property type="nucleotide sequence ID" value="NZ_FNZK01000025.1"/>
</dbReference>
<gene>
    <name evidence="2" type="ORF">SAMN05660742_12550</name>
</gene>
<dbReference type="EMBL" id="FNZK01000025">
    <property type="protein sequence ID" value="SEJ93179.1"/>
    <property type="molecule type" value="Genomic_DNA"/>
</dbReference>